<organism evidence="1">
    <name type="scientific">marine metagenome</name>
    <dbReference type="NCBI Taxonomy" id="408172"/>
    <lineage>
        <taxon>unclassified sequences</taxon>
        <taxon>metagenomes</taxon>
        <taxon>ecological metagenomes</taxon>
    </lineage>
</organism>
<evidence type="ECO:0000313" key="1">
    <source>
        <dbReference type="EMBL" id="SVA30894.1"/>
    </source>
</evidence>
<proteinExistence type="predicted"/>
<gene>
    <name evidence="1" type="ORF">METZ01_LOCUS83748</name>
</gene>
<feature type="non-terminal residue" evidence="1">
    <location>
        <position position="42"/>
    </location>
</feature>
<name>A0A381USG1_9ZZZZ</name>
<protein>
    <submittedName>
        <fullName evidence="1">Uncharacterized protein</fullName>
    </submittedName>
</protein>
<reference evidence="1" key="1">
    <citation type="submission" date="2018-05" db="EMBL/GenBank/DDBJ databases">
        <authorList>
            <person name="Lanie J.A."/>
            <person name="Ng W.-L."/>
            <person name="Kazmierczak K.M."/>
            <person name="Andrzejewski T.M."/>
            <person name="Davidsen T.M."/>
            <person name="Wayne K.J."/>
            <person name="Tettelin H."/>
            <person name="Glass J.I."/>
            <person name="Rusch D."/>
            <person name="Podicherti R."/>
            <person name="Tsui H.-C.T."/>
            <person name="Winkler M.E."/>
        </authorList>
    </citation>
    <scope>NUCLEOTIDE SEQUENCE</scope>
</reference>
<accession>A0A381USG1</accession>
<dbReference type="AlphaFoldDB" id="A0A381USG1"/>
<dbReference type="EMBL" id="UINC01007003">
    <property type="protein sequence ID" value="SVA30894.1"/>
    <property type="molecule type" value="Genomic_DNA"/>
</dbReference>
<sequence length="42" mass="4721">MKWSFFGRLGDFIYGTRMCASEGKNLCQFCAISLQNQAILGD</sequence>